<organism evidence="1 2">
    <name type="scientific">Neophaeococcomyces mojaviensis</name>
    <dbReference type="NCBI Taxonomy" id="3383035"/>
    <lineage>
        <taxon>Eukaryota</taxon>
        <taxon>Fungi</taxon>
        <taxon>Dikarya</taxon>
        <taxon>Ascomycota</taxon>
        <taxon>Pezizomycotina</taxon>
        <taxon>Eurotiomycetes</taxon>
        <taxon>Chaetothyriomycetidae</taxon>
        <taxon>Chaetothyriales</taxon>
        <taxon>Chaetothyriales incertae sedis</taxon>
        <taxon>Neophaeococcomyces</taxon>
    </lineage>
</organism>
<keyword evidence="2" id="KW-1185">Reference proteome</keyword>
<evidence type="ECO:0000313" key="2">
    <source>
        <dbReference type="Proteomes" id="UP001172386"/>
    </source>
</evidence>
<name>A0ACC3AFL7_9EURO</name>
<dbReference type="EMBL" id="JAPDRQ010000027">
    <property type="protein sequence ID" value="KAJ9660922.1"/>
    <property type="molecule type" value="Genomic_DNA"/>
</dbReference>
<comment type="caution">
    <text evidence="1">The sequence shown here is derived from an EMBL/GenBank/DDBJ whole genome shotgun (WGS) entry which is preliminary data.</text>
</comment>
<protein>
    <submittedName>
        <fullName evidence="1">Uncharacterized protein</fullName>
    </submittedName>
</protein>
<accession>A0ACC3AFL7</accession>
<dbReference type="Proteomes" id="UP001172386">
    <property type="component" value="Unassembled WGS sequence"/>
</dbReference>
<gene>
    <name evidence="1" type="ORF">H2198_002267</name>
</gene>
<reference evidence="1" key="1">
    <citation type="submission" date="2022-10" db="EMBL/GenBank/DDBJ databases">
        <title>Culturing micro-colonial fungi from biological soil crusts in the Mojave desert and describing Neophaeococcomyces mojavensis, and introducing the new genera and species Taxawa tesnikishii.</title>
        <authorList>
            <person name="Kurbessoian T."/>
            <person name="Stajich J.E."/>
        </authorList>
    </citation>
    <scope>NUCLEOTIDE SEQUENCE</scope>
    <source>
        <strain evidence="1">JES_112</strain>
    </source>
</reference>
<sequence length="350" mass="39144">MSSNATAAFEGVEQDGLNMPVIDFLAFRTGDPVQRKATATQISDAFKNSGFLYLKNHGIPREQVQTAFNQSAKLFARPQTQKDELAWTTPRANRGYVASGREKVTQSDDPEEIAKLRASNPDLKESIEIGREGVEGMPNQWPDRFDEDGVEFTKFMKNFFLTCKDLHVNVMRAIAMGMDLEEDFFDGYTDGGDNNLRLLHYPAVKKSIFKENPNQVRAGEHSDYGSITLLFQDNIGGLEVKSPKGTWVRATPIPDTVVINAGDLLSRWSNDIIKSTNHRVIQPPPKAGEMDDADDPDATFSARYSIAYFCNPNFDKLIEALPGTFESEAAKKYRAINSGDYIEMRLTATY</sequence>
<proteinExistence type="predicted"/>
<evidence type="ECO:0000313" key="1">
    <source>
        <dbReference type="EMBL" id="KAJ9660922.1"/>
    </source>
</evidence>